<organism evidence="2 3">
    <name type="scientific">Ramlibacter monticola</name>
    <dbReference type="NCBI Taxonomy" id="1926872"/>
    <lineage>
        <taxon>Bacteria</taxon>
        <taxon>Pseudomonadati</taxon>
        <taxon>Pseudomonadota</taxon>
        <taxon>Betaproteobacteria</taxon>
        <taxon>Burkholderiales</taxon>
        <taxon>Comamonadaceae</taxon>
        <taxon>Ramlibacter</taxon>
    </lineage>
</organism>
<name>A0A936Z034_9BURK</name>
<comment type="caution">
    <text evidence="2">The sequence shown here is derived from an EMBL/GenBank/DDBJ whole genome shotgun (WGS) entry which is preliminary data.</text>
</comment>
<dbReference type="RefSeq" id="WP_201673789.1">
    <property type="nucleotide sequence ID" value="NZ_JAEQNE010000002.1"/>
</dbReference>
<feature type="transmembrane region" description="Helical" evidence="1">
    <location>
        <begin position="74"/>
        <end position="95"/>
    </location>
</feature>
<keyword evidence="1" id="KW-0472">Membrane</keyword>
<sequence>MWLLVAREPRPDAPDWPGRRMLAAVDAVMWPVMWVLLIRHAPQPVGLIGPFGTAIAVLLGVGRLHRALWLNHRYWFTTWRWGKVLASILLIGAILKLSQ</sequence>
<proteinExistence type="predicted"/>
<feature type="transmembrane region" description="Helical" evidence="1">
    <location>
        <begin position="45"/>
        <end position="62"/>
    </location>
</feature>
<protein>
    <submittedName>
        <fullName evidence="2">Uncharacterized protein</fullName>
    </submittedName>
</protein>
<keyword evidence="3" id="KW-1185">Reference proteome</keyword>
<feature type="transmembrane region" description="Helical" evidence="1">
    <location>
        <begin position="20"/>
        <end position="38"/>
    </location>
</feature>
<accession>A0A936Z034</accession>
<keyword evidence="1" id="KW-1133">Transmembrane helix</keyword>
<gene>
    <name evidence="2" type="ORF">JJ685_08285</name>
</gene>
<evidence type="ECO:0000256" key="1">
    <source>
        <dbReference type="SAM" id="Phobius"/>
    </source>
</evidence>
<reference evidence="2 3" key="1">
    <citation type="journal article" date="2017" name="Int. J. Syst. Evol. Microbiol.">
        <title>Ramlibacter monticola sp. nov., isolated from forest soil.</title>
        <authorList>
            <person name="Chaudhary D.K."/>
            <person name="Kim J."/>
        </authorList>
    </citation>
    <scope>NUCLEOTIDE SEQUENCE [LARGE SCALE GENOMIC DNA]</scope>
    <source>
        <strain evidence="2 3">KACC 19175</strain>
    </source>
</reference>
<evidence type="ECO:0000313" key="3">
    <source>
        <dbReference type="Proteomes" id="UP000599109"/>
    </source>
</evidence>
<dbReference type="AlphaFoldDB" id="A0A936Z034"/>
<evidence type="ECO:0000313" key="2">
    <source>
        <dbReference type="EMBL" id="MBL0391135.1"/>
    </source>
</evidence>
<keyword evidence="1" id="KW-0812">Transmembrane</keyword>
<dbReference type="Proteomes" id="UP000599109">
    <property type="component" value="Unassembled WGS sequence"/>
</dbReference>
<dbReference type="EMBL" id="JAEQNE010000002">
    <property type="protein sequence ID" value="MBL0391135.1"/>
    <property type="molecule type" value="Genomic_DNA"/>
</dbReference>